<reference evidence="1" key="1">
    <citation type="submission" date="2023-03" db="EMBL/GenBank/DDBJ databases">
        <title>identification of new KPC variant in Klebsiella huaxiensis from the Hospital Sewage Samples in China.</title>
        <authorList>
            <person name="Wu Y."/>
        </authorList>
    </citation>
    <scope>NUCLEOTIDE SEQUENCE</scope>
    <source>
        <strain evidence="1">ZR-9</strain>
    </source>
</reference>
<organism evidence="1 2">
    <name type="scientific">Klebsiella huaxiensis</name>
    <dbReference type="NCBI Taxonomy" id="2153354"/>
    <lineage>
        <taxon>Bacteria</taxon>
        <taxon>Pseudomonadati</taxon>
        <taxon>Pseudomonadota</taxon>
        <taxon>Gammaproteobacteria</taxon>
        <taxon>Enterobacterales</taxon>
        <taxon>Enterobacteriaceae</taxon>
        <taxon>Klebsiella/Raoultella group</taxon>
        <taxon>Klebsiella</taxon>
    </lineage>
</organism>
<evidence type="ECO:0000313" key="1">
    <source>
        <dbReference type="EMBL" id="MDG1641620.1"/>
    </source>
</evidence>
<protein>
    <submittedName>
        <fullName evidence="1">Common pilus major fimbrillin subunit EcpA</fullName>
    </submittedName>
</protein>
<dbReference type="Pfam" id="PF16449">
    <property type="entry name" value="MatB"/>
    <property type="match status" value="1"/>
</dbReference>
<keyword evidence="2" id="KW-1185">Reference proteome</keyword>
<dbReference type="RefSeq" id="WP_227015960.1">
    <property type="nucleotide sequence ID" value="NZ_CABGGQ010000045.1"/>
</dbReference>
<name>A0ABT6E897_9ENTR</name>
<proteinExistence type="predicted"/>
<gene>
    <name evidence="1" type="ORF">OXR69_006985</name>
</gene>
<dbReference type="EMBL" id="JAPQEX020000001">
    <property type="protein sequence ID" value="MDG1641620.1"/>
    <property type="molecule type" value="Genomic_DNA"/>
</dbReference>
<evidence type="ECO:0000313" key="2">
    <source>
        <dbReference type="Proteomes" id="UP001075001"/>
    </source>
</evidence>
<comment type="caution">
    <text evidence="1">The sequence shown here is derived from an EMBL/GenBank/DDBJ whole genome shotgun (WGS) entry which is preliminary data.</text>
</comment>
<dbReference type="InterPro" id="IPR016514">
    <property type="entry name" value="EcpA"/>
</dbReference>
<sequence length="56" mass="6048">MIDTAAGILGDNISALSGCYNHFDRTSAEYSLTFCIKGTLTILRKSLTTVCCRTIS</sequence>
<dbReference type="Proteomes" id="UP001075001">
    <property type="component" value="Unassembled WGS sequence"/>
</dbReference>
<accession>A0ABT6E897</accession>